<keyword evidence="1" id="KW-0732">Signal</keyword>
<name>A0A2W4DVM9_9HYPH</name>
<dbReference type="PANTHER" id="PTHR38591">
    <property type="entry name" value="HYDROLASE"/>
    <property type="match status" value="1"/>
</dbReference>
<reference evidence="3 4" key="1">
    <citation type="journal article" date="2018" name="Sci. Rep.">
        <title>Rhizobium tumorigenes sp. nov., a novel plant tumorigenic bacterium isolated from cane gall tumors on thornless blackberry.</title>
        <authorList>
            <person name="Kuzmanovi N."/>
            <person name="Smalla K."/>
            <person name="Gronow S."/>
            <person name="PuBawska J."/>
        </authorList>
    </citation>
    <scope>NUCLEOTIDE SEQUENCE [LARGE SCALE GENOMIC DNA]</scope>
    <source>
        <strain evidence="3 4">CCBAU 85046</strain>
    </source>
</reference>
<dbReference type="Pfam" id="PF07143">
    <property type="entry name" value="CrtC"/>
    <property type="match status" value="1"/>
</dbReference>
<evidence type="ECO:0000259" key="2">
    <source>
        <dbReference type="Pfam" id="PF07143"/>
    </source>
</evidence>
<dbReference type="AlphaFoldDB" id="A0A2W4DVM9"/>
<protein>
    <submittedName>
        <fullName evidence="3">Iron ABC transporter permease</fullName>
    </submittedName>
</protein>
<feature type="signal peptide" evidence="1">
    <location>
        <begin position="1"/>
        <end position="22"/>
    </location>
</feature>
<dbReference type="InterPro" id="IPR023374">
    <property type="entry name" value="AttH-like_dom_sf"/>
</dbReference>
<comment type="caution">
    <text evidence="3">The sequence shown here is derived from an EMBL/GenBank/DDBJ whole genome shotgun (WGS) entry which is preliminary data.</text>
</comment>
<evidence type="ECO:0000313" key="3">
    <source>
        <dbReference type="EMBL" id="PZM08056.1"/>
    </source>
</evidence>
<organism evidence="3 4">
    <name type="scientific">Rhizobium tubonense</name>
    <dbReference type="NCBI Taxonomy" id="484088"/>
    <lineage>
        <taxon>Bacteria</taxon>
        <taxon>Pseudomonadati</taxon>
        <taxon>Pseudomonadota</taxon>
        <taxon>Alphaproteobacteria</taxon>
        <taxon>Hyphomicrobiales</taxon>
        <taxon>Rhizobiaceae</taxon>
        <taxon>Rhizobium/Agrobacterium group</taxon>
        <taxon>Rhizobium</taxon>
    </lineage>
</organism>
<dbReference type="SUPFAM" id="SSF159245">
    <property type="entry name" value="AttH-like"/>
    <property type="match status" value="1"/>
</dbReference>
<evidence type="ECO:0000313" key="4">
    <source>
        <dbReference type="Proteomes" id="UP000248925"/>
    </source>
</evidence>
<evidence type="ECO:0000256" key="1">
    <source>
        <dbReference type="SAM" id="SignalP"/>
    </source>
</evidence>
<dbReference type="InterPro" id="IPR010791">
    <property type="entry name" value="AttH_dom"/>
</dbReference>
<dbReference type="Pfam" id="PF17186">
    <property type="entry name" value="Lipocalin_9"/>
    <property type="match status" value="1"/>
</dbReference>
<sequence>MNARRYVLALMGLALTFPGMSAFSQGFAGMGSEAQGFAVPQRDHPLSFPSDHGAHPDYRIEWWYVTANLTGDDGKRYGAQWTLFRSAVAPGDREGFADPQIWIGHAAVTTDSHQYVAERLARGGVGQANVVAAPFQAWIDDWQIKGAENAGSDALENISLNAAGPDFRYRLNLNATGPLVLQGDRGFSVKSADGQASYYYSQPFYQASGALKINGTDVKVSGKAWLDREWSSQPLAANQTGWDWFSLHFDRGEKLMAFRLRDDKEGYISATWIAADGRTTPLPSNAVQMEPVRNAMVNGIKIPVAWHIQIPDKSLDITTQPLNDQSWMTTSTPYWEGPISFKGSSSGVGYLEMTGYDK</sequence>
<feature type="domain" description="AttH" evidence="2">
    <location>
        <begin position="60"/>
        <end position="232"/>
    </location>
</feature>
<keyword evidence="4" id="KW-1185">Reference proteome</keyword>
<proteinExistence type="predicted"/>
<dbReference type="OrthoDB" id="9770826at2"/>
<feature type="chain" id="PRO_5016048786" evidence="1">
    <location>
        <begin position="23"/>
        <end position="358"/>
    </location>
</feature>
<dbReference type="Proteomes" id="UP000248925">
    <property type="component" value="Unassembled WGS sequence"/>
</dbReference>
<gene>
    <name evidence="3" type="ORF">CPY51_30395</name>
</gene>
<dbReference type="EMBL" id="PCDP01000076">
    <property type="protein sequence ID" value="PZM08056.1"/>
    <property type="molecule type" value="Genomic_DNA"/>
</dbReference>
<dbReference type="Gene3D" id="2.40.370.10">
    <property type="entry name" value="AttH-like domain"/>
    <property type="match status" value="2"/>
</dbReference>
<dbReference type="PANTHER" id="PTHR38591:SF1">
    <property type="entry name" value="BLL1000 PROTEIN"/>
    <property type="match status" value="1"/>
</dbReference>
<accession>A0A2W4DVM9</accession>